<keyword evidence="3" id="KW-0274">FAD</keyword>
<keyword evidence="3" id="KW-0285">Flavoprotein</keyword>
<sequence>MREFRDKNMSVLVYVEQAEGKFKKSVFEAVSYAKAIADQQSTNLTAISIGDVADSELKELGKYGASKVLNVSADQLKTFVNQAYASVIAAAAEKEGADIIILSNSFSGKGLAPRIAVKLKAGLADGAVELPSTDGKFSVKKTAFSGKAFAITDLTSANKVIALNPNAFGVKENATDATIENFTADVKQSDLGTVIKEIVRATDKVSLPDAELVVSAGRGLKGPENWGMIEELAGLLGAATACSKPVSDADWRPHSEHVGQTGIAISPNLYIAIGISGAIQHLAGVSSSKVIVVINKDPEAPFFKVADYGIVGDAFEVVPKLIEALKAHKG</sequence>
<dbReference type="SUPFAM" id="SSF52467">
    <property type="entry name" value="DHS-like NAD/FAD-binding domain"/>
    <property type="match status" value="1"/>
</dbReference>
<dbReference type="GO" id="GO:0050660">
    <property type="term" value="F:flavin adenine dinucleotide binding"/>
    <property type="evidence" value="ECO:0007669"/>
    <property type="project" value="InterPro"/>
</dbReference>
<dbReference type="PANTHER" id="PTHR43153">
    <property type="entry name" value="ELECTRON TRANSFER FLAVOPROTEIN ALPHA"/>
    <property type="match status" value="1"/>
</dbReference>
<dbReference type="InterPro" id="IPR029035">
    <property type="entry name" value="DHS-like_NAD/FAD-binding_dom"/>
</dbReference>
<evidence type="ECO:0000313" key="5">
    <source>
        <dbReference type="EMBL" id="SDF75479.1"/>
    </source>
</evidence>
<keyword evidence="2" id="KW-0813">Transport</keyword>
<gene>
    <name evidence="5" type="ORF">SAMN05421827_101424</name>
</gene>
<comment type="similarity">
    <text evidence="1">Belongs to the ETF alpha-subunit/FixB family.</text>
</comment>
<dbReference type="AlphaFoldDB" id="A0A1G7NQ95"/>
<dbReference type="Gene3D" id="3.40.50.1220">
    <property type="entry name" value="TPP-binding domain"/>
    <property type="match status" value="1"/>
</dbReference>
<dbReference type="EMBL" id="FNCH01000001">
    <property type="protein sequence ID" value="SDF75479.1"/>
    <property type="molecule type" value="Genomic_DNA"/>
</dbReference>
<keyword evidence="6" id="KW-1185">Reference proteome</keyword>
<dbReference type="STRING" id="405671.SAMN05421827_101424"/>
<evidence type="ECO:0000259" key="4">
    <source>
        <dbReference type="SMART" id="SM00893"/>
    </source>
</evidence>
<evidence type="ECO:0000256" key="2">
    <source>
        <dbReference type="ARBA" id="ARBA00022982"/>
    </source>
</evidence>
<dbReference type="GO" id="GO:0033539">
    <property type="term" value="P:fatty acid beta-oxidation using acyl-CoA dehydrogenase"/>
    <property type="evidence" value="ECO:0007669"/>
    <property type="project" value="TreeGrafter"/>
</dbReference>
<protein>
    <submittedName>
        <fullName evidence="5">Electron transfer flavoprotein alpha subunit</fullName>
    </submittedName>
</protein>
<dbReference type="PIRSF" id="PIRSF000089">
    <property type="entry name" value="Electra_flavoP_a"/>
    <property type="match status" value="1"/>
</dbReference>
<dbReference type="Gene3D" id="3.40.50.620">
    <property type="entry name" value="HUPs"/>
    <property type="match status" value="1"/>
</dbReference>
<proteinExistence type="inferred from homology"/>
<evidence type="ECO:0000313" key="6">
    <source>
        <dbReference type="Proteomes" id="UP000199643"/>
    </source>
</evidence>
<dbReference type="GO" id="GO:0009055">
    <property type="term" value="F:electron transfer activity"/>
    <property type="evidence" value="ECO:0007669"/>
    <property type="project" value="InterPro"/>
</dbReference>
<reference evidence="6" key="1">
    <citation type="submission" date="2016-10" db="EMBL/GenBank/DDBJ databases">
        <authorList>
            <person name="Varghese N."/>
            <person name="Submissions S."/>
        </authorList>
    </citation>
    <scope>NUCLEOTIDE SEQUENCE [LARGE SCALE GENOMIC DNA]</scope>
    <source>
        <strain evidence="6">DSM 17933</strain>
    </source>
</reference>
<dbReference type="InterPro" id="IPR014731">
    <property type="entry name" value="ETF_asu_C"/>
</dbReference>
<feature type="binding site" evidence="3">
    <location>
        <begin position="274"/>
        <end position="281"/>
    </location>
    <ligand>
        <name>FAD</name>
        <dbReference type="ChEBI" id="CHEBI:57692"/>
    </ligand>
</feature>
<feature type="binding site" evidence="3">
    <location>
        <position position="295"/>
    </location>
    <ligand>
        <name>FAD</name>
        <dbReference type="ChEBI" id="CHEBI:57692"/>
    </ligand>
</feature>
<organism evidence="5 6">
    <name type="scientific">Pedobacter terrae</name>
    <dbReference type="NCBI Taxonomy" id="405671"/>
    <lineage>
        <taxon>Bacteria</taxon>
        <taxon>Pseudomonadati</taxon>
        <taxon>Bacteroidota</taxon>
        <taxon>Sphingobacteriia</taxon>
        <taxon>Sphingobacteriales</taxon>
        <taxon>Sphingobacteriaceae</taxon>
        <taxon>Pedobacter</taxon>
    </lineage>
</organism>
<dbReference type="SMART" id="SM00893">
    <property type="entry name" value="ETF"/>
    <property type="match status" value="1"/>
</dbReference>
<dbReference type="InterPro" id="IPR001308">
    <property type="entry name" value="ETF_a/FixB"/>
</dbReference>
<feature type="domain" description="Electron transfer flavoprotein alpha/beta-subunit N-terminal" evidence="4">
    <location>
        <begin position="11"/>
        <end position="195"/>
    </location>
</feature>
<dbReference type="PANTHER" id="PTHR43153:SF1">
    <property type="entry name" value="ELECTRON TRANSFER FLAVOPROTEIN SUBUNIT ALPHA, MITOCHONDRIAL"/>
    <property type="match status" value="1"/>
</dbReference>
<evidence type="ECO:0000256" key="3">
    <source>
        <dbReference type="PIRSR" id="PIRSR000089-1"/>
    </source>
</evidence>
<evidence type="ECO:0000256" key="1">
    <source>
        <dbReference type="ARBA" id="ARBA00005817"/>
    </source>
</evidence>
<accession>A0A1G7NQ95</accession>
<comment type="cofactor">
    <cofactor evidence="3">
        <name>FAD</name>
        <dbReference type="ChEBI" id="CHEBI:57692"/>
    </cofactor>
    <text evidence="3">Binds 1 FAD per dimer.</text>
</comment>
<dbReference type="InterPro" id="IPR014729">
    <property type="entry name" value="Rossmann-like_a/b/a_fold"/>
</dbReference>
<dbReference type="Pfam" id="PF01012">
    <property type="entry name" value="ETF"/>
    <property type="match status" value="1"/>
</dbReference>
<name>A0A1G7NQ95_9SPHI</name>
<feature type="binding site" evidence="3">
    <location>
        <position position="218"/>
    </location>
    <ligand>
        <name>FAD</name>
        <dbReference type="ChEBI" id="CHEBI:57692"/>
    </ligand>
</feature>
<dbReference type="Pfam" id="PF00766">
    <property type="entry name" value="ETF_alpha"/>
    <property type="match status" value="1"/>
</dbReference>
<dbReference type="Proteomes" id="UP000199643">
    <property type="component" value="Unassembled WGS sequence"/>
</dbReference>
<dbReference type="SUPFAM" id="SSF52402">
    <property type="entry name" value="Adenine nucleotide alpha hydrolases-like"/>
    <property type="match status" value="1"/>
</dbReference>
<dbReference type="InterPro" id="IPR014730">
    <property type="entry name" value="ETF_a/b_N"/>
</dbReference>
<keyword evidence="2" id="KW-0249">Electron transport</keyword>